<dbReference type="PANTHER" id="PTHR34293:SF1">
    <property type="entry name" value="HTH-TYPE TRANSCRIPTIONAL REGULATOR TRMBL2"/>
    <property type="match status" value="1"/>
</dbReference>
<dbReference type="SMART" id="SM00421">
    <property type="entry name" value="HTH_LUXR"/>
    <property type="match status" value="1"/>
</dbReference>
<dbReference type="Proteomes" id="UP000632849">
    <property type="component" value="Unassembled WGS sequence"/>
</dbReference>
<keyword evidence="3" id="KW-1185">Reference proteome</keyword>
<dbReference type="Pfam" id="PF00196">
    <property type="entry name" value="GerE"/>
    <property type="match status" value="1"/>
</dbReference>
<evidence type="ECO:0000313" key="2">
    <source>
        <dbReference type="EMBL" id="GHF95226.1"/>
    </source>
</evidence>
<dbReference type="AlphaFoldDB" id="A0A919BJS0"/>
<reference evidence="2" key="2">
    <citation type="submission" date="2020-09" db="EMBL/GenBank/DDBJ databases">
        <authorList>
            <person name="Sun Q."/>
            <person name="Ohkuma M."/>
        </authorList>
    </citation>
    <scope>NUCLEOTIDE SEQUENCE</scope>
    <source>
        <strain evidence="2">JCM 4122</strain>
    </source>
</reference>
<dbReference type="PANTHER" id="PTHR34293">
    <property type="entry name" value="HTH-TYPE TRANSCRIPTIONAL REGULATOR TRMBL2"/>
    <property type="match status" value="1"/>
</dbReference>
<dbReference type="SUPFAM" id="SSF46894">
    <property type="entry name" value="C-terminal effector domain of the bipartite response regulators"/>
    <property type="match status" value="1"/>
</dbReference>
<organism evidence="2 3">
    <name type="scientific">Streptomyces filamentosus</name>
    <name type="common">Streptomyces roseosporus</name>
    <dbReference type="NCBI Taxonomy" id="67294"/>
    <lineage>
        <taxon>Bacteria</taxon>
        <taxon>Bacillati</taxon>
        <taxon>Actinomycetota</taxon>
        <taxon>Actinomycetes</taxon>
        <taxon>Kitasatosporales</taxon>
        <taxon>Streptomycetaceae</taxon>
        <taxon>Streptomyces</taxon>
    </lineage>
</organism>
<dbReference type="Gene3D" id="1.10.10.10">
    <property type="entry name" value="Winged helix-like DNA-binding domain superfamily/Winged helix DNA-binding domain"/>
    <property type="match status" value="1"/>
</dbReference>
<evidence type="ECO:0000259" key="1">
    <source>
        <dbReference type="PROSITE" id="PS50043"/>
    </source>
</evidence>
<protein>
    <submittedName>
        <fullName evidence="2">Helix-turn-helix transcriptional regulator</fullName>
    </submittedName>
</protein>
<dbReference type="InterPro" id="IPR016032">
    <property type="entry name" value="Sig_transdc_resp-reg_C-effctor"/>
</dbReference>
<dbReference type="GO" id="GO:0003677">
    <property type="term" value="F:DNA binding"/>
    <property type="evidence" value="ECO:0007669"/>
    <property type="project" value="InterPro"/>
</dbReference>
<comment type="caution">
    <text evidence="2">The sequence shown here is derived from an EMBL/GenBank/DDBJ whole genome shotgun (WGS) entry which is preliminary data.</text>
</comment>
<sequence length="338" mass="36219">MGRGAPDGEEAHEHGVGDLCEAGERAYAQALREGRITRSDAREAVCLVSLGLLHPDPDRLDEYVPTLPGAALSRSLHELSAALEGVRRRMSAVGGVAERFAGFEAREVPPAGVIRVLEGKRRIRAVIAEEAGRCVFEHVGFQPGGIRTSEVLENALPLALGMAARGVRMRSLYTHVARHGQGILAYLEQVGDLAEVRTLDEVPERLVMFDRTVAFIPASPDRELALEIRNAAVIDYLHGVFERMWRVAVPFREALPAVGGAEGFTHRERAIAALLAEGHTDAGVAERLGMSVRTCRAHIAKLAQALGSSSRVELGVRIARAGLDSPPRSPGPGPEGAA</sequence>
<dbReference type="InterPro" id="IPR051797">
    <property type="entry name" value="TrmB-like"/>
</dbReference>
<dbReference type="PRINTS" id="PR00038">
    <property type="entry name" value="HTHLUXR"/>
</dbReference>
<dbReference type="InterPro" id="IPR036388">
    <property type="entry name" value="WH-like_DNA-bd_sf"/>
</dbReference>
<dbReference type="GO" id="GO:0006355">
    <property type="term" value="P:regulation of DNA-templated transcription"/>
    <property type="evidence" value="ECO:0007669"/>
    <property type="project" value="InterPro"/>
</dbReference>
<name>A0A919BJS0_STRFL</name>
<dbReference type="EMBL" id="BNBE01000001">
    <property type="protein sequence ID" value="GHF95226.1"/>
    <property type="molecule type" value="Genomic_DNA"/>
</dbReference>
<feature type="domain" description="HTH luxR-type" evidence="1">
    <location>
        <begin position="257"/>
        <end position="322"/>
    </location>
</feature>
<dbReference type="RefSeq" id="WP_190041593.1">
    <property type="nucleotide sequence ID" value="NZ_BNBE01000001.1"/>
</dbReference>
<dbReference type="PROSITE" id="PS50043">
    <property type="entry name" value="HTH_LUXR_2"/>
    <property type="match status" value="1"/>
</dbReference>
<proteinExistence type="predicted"/>
<dbReference type="InterPro" id="IPR000792">
    <property type="entry name" value="Tscrpt_reg_LuxR_C"/>
</dbReference>
<evidence type="ECO:0000313" key="3">
    <source>
        <dbReference type="Proteomes" id="UP000632849"/>
    </source>
</evidence>
<accession>A0A919BJS0</accession>
<gene>
    <name evidence="2" type="ORF">GCM10017667_26740</name>
</gene>
<reference evidence="2" key="1">
    <citation type="journal article" date="2014" name="Int. J. Syst. Evol. Microbiol.">
        <title>Complete genome sequence of Corynebacterium casei LMG S-19264T (=DSM 44701T), isolated from a smear-ripened cheese.</title>
        <authorList>
            <consortium name="US DOE Joint Genome Institute (JGI-PGF)"/>
            <person name="Walter F."/>
            <person name="Albersmeier A."/>
            <person name="Kalinowski J."/>
            <person name="Ruckert C."/>
        </authorList>
    </citation>
    <scope>NUCLEOTIDE SEQUENCE</scope>
    <source>
        <strain evidence="2">JCM 4122</strain>
    </source>
</reference>